<gene>
    <name evidence="2" type="ORF">ACFO8M_01475</name>
</gene>
<evidence type="ECO:0000313" key="2">
    <source>
        <dbReference type="EMBL" id="MFC3491158.1"/>
    </source>
</evidence>
<protein>
    <submittedName>
        <fullName evidence="2">Uncharacterized protein</fullName>
    </submittedName>
</protein>
<sequence>MDTFLIILLLGAILAGLGWYMYKHVTDADGTVPFQGFGSEAGDASPPPPRPKPMAVTLTLPSRDAGFVFTCEFTATYTPSYGGMDHLEPPRSNVESLLYTVAKDISSRFTLLDFEQVRSELHNAFQTERQLPGQNFRISADCKKIRVSEDQVATLKYIHDEDVEIAKLQRRIAFFNTVFENPRNATMWWLAKHEDQIDQLPQKAELIYRLDQRLNPENNQSEVPVSRDLDWFLEGADEAQKATIGVALAGIYRKYGRDDLAAEAERLIPSHTLPTRNGSRPETSDPDIPSAPFGQ</sequence>
<dbReference type="Proteomes" id="UP001595712">
    <property type="component" value="Unassembled WGS sequence"/>
</dbReference>
<proteinExistence type="predicted"/>
<evidence type="ECO:0000313" key="3">
    <source>
        <dbReference type="Proteomes" id="UP001595712"/>
    </source>
</evidence>
<evidence type="ECO:0000256" key="1">
    <source>
        <dbReference type="SAM" id="MobiDB-lite"/>
    </source>
</evidence>
<feature type="region of interest" description="Disordered" evidence="1">
    <location>
        <begin position="266"/>
        <end position="295"/>
    </location>
</feature>
<accession>A0ABV7PUH0</accession>
<dbReference type="RefSeq" id="WP_387969531.1">
    <property type="nucleotide sequence ID" value="NZ_JBHRWO010000004.1"/>
</dbReference>
<feature type="compositionally biased region" description="Polar residues" evidence="1">
    <location>
        <begin position="272"/>
        <end position="281"/>
    </location>
</feature>
<organism evidence="2 3">
    <name type="scientific">Glycomyces rhizosphaerae</name>
    <dbReference type="NCBI Taxonomy" id="2054422"/>
    <lineage>
        <taxon>Bacteria</taxon>
        <taxon>Bacillati</taxon>
        <taxon>Actinomycetota</taxon>
        <taxon>Actinomycetes</taxon>
        <taxon>Glycomycetales</taxon>
        <taxon>Glycomycetaceae</taxon>
        <taxon>Glycomyces</taxon>
    </lineage>
</organism>
<comment type="caution">
    <text evidence="2">The sequence shown here is derived from an EMBL/GenBank/DDBJ whole genome shotgun (WGS) entry which is preliminary data.</text>
</comment>
<reference evidence="3" key="1">
    <citation type="journal article" date="2019" name="Int. J. Syst. Evol. Microbiol.">
        <title>The Global Catalogue of Microorganisms (GCM) 10K type strain sequencing project: providing services to taxonomists for standard genome sequencing and annotation.</title>
        <authorList>
            <consortium name="The Broad Institute Genomics Platform"/>
            <consortium name="The Broad Institute Genome Sequencing Center for Infectious Disease"/>
            <person name="Wu L."/>
            <person name="Ma J."/>
        </authorList>
    </citation>
    <scope>NUCLEOTIDE SEQUENCE [LARGE SCALE GENOMIC DNA]</scope>
    <source>
        <strain evidence="3">CGMCC 4.7396</strain>
    </source>
</reference>
<name>A0ABV7PUH0_9ACTN</name>
<dbReference type="EMBL" id="JBHRWO010000004">
    <property type="protein sequence ID" value="MFC3491158.1"/>
    <property type="molecule type" value="Genomic_DNA"/>
</dbReference>
<keyword evidence="3" id="KW-1185">Reference proteome</keyword>